<organism evidence="2 3">
    <name type="scientific">Salicibibacter cibi</name>
    <dbReference type="NCBI Taxonomy" id="2743001"/>
    <lineage>
        <taxon>Bacteria</taxon>
        <taxon>Bacillati</taxon>
        <taxon>Bacillota</taxon>
        <taxon>Bacilli</taxon>
        <taxon>Bacillales</taxon>
        <taxon>Bacillaceae</taxon>
        <taxon>Salicibibacter</taxon>
    </lineage>
</organism>
<dbReference type="Pfam" id="PF13468">
    <property type="entry name" value="Glyoxalase_3"/>
    <property type="match status" value="1"/>
</dbReference>
<dbReference type="InterPro" id="IPR025870">
    <property type="entry name" value="Glyoxalase-like_dom"/>
</dbReference>
<sequence>MTLQFDHVIHYVHDAYDIKHSLQSQGLHAVNGGRHEHRGTYNTLLHFDLSYVEYLGIDDDDVFKRSKAQEITHSPFSTIAKDHFVEGFSRVALRTRNLEALAEKLQRKGLSVNGPVPLSRKQPDGKMLEWSLLFAADPHSDLPLPFFIDWQKSDEERRTELKHKDIITTHEAGPLSIAYLAMAVNDVDETVKKWSKWFDLEADVPTSDDTLNAKVRKLHLPGGDLLFAEPTGTGMVSDALNKRGERPFLLAFEGAENTNDQELRGGLYRFK</sequence>
<dbReference type="RefSeq" id="WP_200087130.1">
    <property type="nucleotide sequence ID" value="NZ_CP054706.1"/>
</dbReference>
<dbReference type="PANTHER" id="PTHR40265:SF1">
    <property type="entry name" value="GLYOXALASE-LIKE DOMAIN-CONTAINING PROTEIN"/>
    <property type="match status" value="1"/>
</dbReference>
<dbReference type="SUPFAM" id="SSF54593">
    <property type="entry name" value="Glyoxalase/Bleomycin resistance protein/Dihydroxybiphenyl dioxygenase"/>
    <property type="match status" value="1"/>
</dbReference>
<dbReference type="InterPro" id="IPR029068">
    <property type="entry name" value="Glyas_Bleomycin-R_OHBP_Dase"/>
</dbReference>
<name>A0A7T6Z8I5_9BACI</name>
<gene>
    <name evidence="2" type="ORF">HUG20_01295</name>
</gene>
<protein>
    <submittedName>
        <fullName evidence="2">VOC family protein</fullName>
    </submittedName>
</protein>
<keyword evidence="3" id="KW-1185">Reference proteome</keyword>
<evidence type="ECO:0000313" key="3">
    <source>
        <dbReference type="Proteomes" id="UP000595349"/>
    </source>
</evidence>
<dbReference type="PANTHER" id="PTHR40265">
    <property type="entry name" value="BLL2707 PROTEIN"/>
    <property type="match status" value="1"/>
</dbReference>
<dbReference type="Gene3D" id="3.10.180.10">
    <property type="entry name" value="2,3-Dihydroxybiphenyl 1,2-Dioxygenase, domain 1"/>
    <property type="match status" value="1"/>
</dbReference>
<dbReference type="AlphaFoldDB" id="A0A7T6Z8I5"/>
<dbReference type="Proteomes" id="UP000595349">
    <property type="component" value="Chromosome"/>
</dbReference>
<evidence type="ECO:0000259" key="1">
    <source>
        <dbReference type="Pfam" id="PF13468"/>
    </source>
</evidence>
<evidence type="ECO:0000313" key="2">
    <source>
        <dbReference type="EMBL" id="QQK78672.1"/>
    </source>
</evidence>
<dbReference type="EMBL" id="CP054706">
    <property type="protein sequence ID" value="QQK78672.1"/>
    <property type="molecule type" value="Genomic_DNA"/>
</dbReference>
<feature type="domain" description="Glyoxalase-like" evidence="1">
    <location>
        <begin position="5"/>
        <end position="198"/>
    </location>
</feature>
<proteinExistence type="predicted"/>
<dbReference type="KEGG" id="scib:HUG20_01295"/>
<reference evidence="2 3" key="1">
    <citation type="submission" date="2020-06" db="EMBL/GenBank/DDBJ databases">
        <title>Genomic analysis of Salicibibacter sp. NKC21-4.</title>
        <authorList>
            <person name="Oh Y.J."/>
        </authorList>
    </citation>
    <scope>NUCLEOTIDE SEQUENCE [LARGE SCALE GENOMIC DNA]</scope>
    <source>
        <strain evidence="2 3">NKC21-4</strain>
    </source>
</reference>
<accession>A0A7T6Z8I5</accession>